<evidence type="ECO:0000313" key="2">
    <source>
        <dbReference type="Proteomes" id="UP001500751"/>
    </source>
</evidence>
<reference evidence="2" key="1">
    <citation type="journal article" date="2019" name="Int. J. Syst. Evol. Microbiol.">
        <title>The Global Catalogue of Microorganisms (GCM) 10K type strain sequencing project: providing services to taxonomists for standard genome sequencing and annotation.</title>
        <authorList>
            <consortium name="The Broad Institute Genomics Platform"/>
            <consortium name="The Broad Institute Genome Sequencing Center for Infectious Disease"/>
            <person name="Wu L."/>
            <person name="Ma J."/>
        </authorList>
    </citation>
    <scope>NUCLEOTIDE SEQUENCE [LARGE SCALE GENOMIC DNA]</scope>
    <source>
        <strain evidence="2">JCM 16014</strain>
    </source>
</reference>
<evidence type="ECO:0000313" key="1">
    <source>
        <dbReference type="EMBL" id="GAA2063701.1"/>
    </source>
</evidence>
<name>A0ABP5H832_9ACTN</name>
<accession>A0ABP5H832</accession>
<protein>
    <submittedName>
        <fullName evidence="1">Uncharacterized protein</fullName>
    </submittedName>
</protein>
<dbReference type="Proteomes" id="UP001500751">
    <property type="component" value="Unassembled WGS sequence"/>
</dbReference>
<comment type="caution">
    <text evidence="1">The sequence shown here is derived from an EMBL/GenBank/DDBJ whole genome shotgun (WGS) entry which is preliminary data.</text>
</comment>
<proteinExistence type="predicted"/>
<keyword evidence="2" id="KW-1185">Reference proteome</keyword>
<dbReference type="EMBL" id="BAAAQN010000093">
    <property type="protein sequence ID" value="GAA2063701.1"/>
    <property type="molecule type" value="Genomic_DNA"/>
</dbReference>
<gene>
    <name evidence="1" type="ORF">GCM10009839_88840</name>
</gene>
<sequence>MSSPSTPVDQNSPEAQAGIVTYRAMWADVVKVQATMNDNDLTLSHHLVGDALTYFHSATHINRLNGYVSAKGEPKLLDPVVTHVVGSGSSVQIVVTDCVDDSGYTKYTSDGTKVNDGDPGGRRFTQALVVPVDGGYKVKTFAYSRTGTC</sequence>
<organism evidence="1 2">
    <name type="scientific">Catenulispora yoronensis</name>
    <dbReference type="NCBI Taxonomy" id="450799"/>
    <lineage>
        <taxon>Bacteria</taxon>
        <taxon>Bacillati</taxon>
        <taxon>Actinomycetota</taxon>
        <taxon>Actinomycetes</taxon>
        <taxon>Catenulisporales</taxon>
        <taxon>Catenulisporaceae</taxon>
        <taxon>Catenulispora</taxon>
    </lineage>
</organism>